<sequence>MLEYFNSKLITYIDGRHTKAEVLKILVDLIGKNSDILKDEKHFYESIMAREELGSTGIGQGIAIPHTRSEQLDKIVVAVGLLENRINFNAPDGEDAKLIVLVGAPKGKNREYLSLVSDLTRTFRDKKFRESIICASNYQELLGSLAELK</sequence>
<accession>A0A377GWY9</accession>
<keyword evidence="3" id="KW-1185">Reference proteome</keyword>
<dbReference type="Proteomes" id="UP000255328">
    <property type="component" value="Unassembled WGS sequence"/>
</dbReference>
<feature type="domain" description="PTS EIIA type-2" evidence="1">
    <location>
        <begin position="3"/>
        <end position="148"/>
    </location>
</feature>
<dbReference type="EMBL" id="UGGU01000003">
    <property type="protein sequence ID" value="STO31071.1"/>
    <property type="molecule type" value="Genomic_DNA"/>
</dbReference>
<dbReference type="InterPro" id="IPR002178">
    <property type="entry name" value="PTS_EIIA_type-2_dom"/>
</dbReference>
<dbReference type="RefSeq" id="WP_115269046.1">
    <property type="nucleotide sequence ID" value="NZ_CASFEE010000001.1"/>
</dbReference>
<dbReference type="PROSITE" id="PS51094">
    <property type="entry name" value="PTS_EIIA_TYPE_2"/>
    <property type="match status" value="1"/>
</dbReference>
<dbReference type="Gene3D" id="3.40.930.10">
    <property type="entry name" value="Mannitol-specific EII, Chain A"/>
    <property type="match status" value="1"/>
</dbReference>
<name>A0A377GWY9_9FUSO</name>
<proteinExistence type="predicted"/>
<evidence type="ECO:0000313" key="2">
    <source>
        <dbReference type="EMBL" id="STO31071.1"/>
    </source>
</evidence>
<evidence type="ECO:0000313" key="3">
    <source>
        <dbReference type="Proteomes" id="UP000255328"/>
    </source>
</evidence>
<dbReference type="InterPro" id="IPR016152">
    <property type="entry name" value="PTrfase/Anion_transptr"/>
</dbReference>
<dbReference type="Pfam" id="PF00359">
    <property type="entry name" value="PTS_EIIA_2"/>
    <property type="match status" value="1"/>
</dbReference>
<dbReference type="AlphaFoldDB" id="A0A377GWY9"/>
<dbReference type="CDD" id="cd00211">
    <property type="entry name" value="PTS_IIA_fru"/>
    <property type="match status" value="1"/>
</dbReference>
<dbReference type="SUPFAM" id="SSF55804">
    <property type="entry name" value="Phoshotransferase/anion transport protein"/>
    <property type="match status" value="1"/>
</dbReference>
<dbReference type="PANTHER" id="PTHR47738:SF2">
    <property type="entry name" value="PTS SYSTEM FRUCTOSE-LIKE EIIA COMPONENT"/>
    <property type="match status" value="1"/>
</dbReference>
<dbReference type="OrthoDB" id="95460at2"/>
<organism evidence="2 3">
    <name type="scientific">Fusobacterium necrogenes</name>
    <dbReference type="NCBI Taxonomy" id="858"/>
    <lineage>
        <taxon>Bacteria</taxon>
        <taxon>Fusobacteriati</taxon>
        <taxon>Fusobacteriota</taxon>
        <taxon>Fusobacteriia</taxon>
        <taxon>Fusobacteriales</taxon>
        <taxon>Fusobacteriaceae</taxon>
        <taxon>Fusobacterium</taxon>
    </lineage>
</organism>
<protein>
    <submittedName>
        <fullName evidence="2">EIIBCA-Man</fullName>
    </submittedName>
</protein>
<dbReference type="InterPro" id="IPR051541">
    <property type="entry name" value="PTS_SugarTrans_NitroReg"/>
</dbReference>
<evidence type="ECO:0000259" key="1">
    <source>
        <dbReference type="PROSITE" id="PS51094"/>
    </source>
</evidence>
<dbReference type="PANTHER" id="PTHR47738">
    <property type="entry name" value="PTS SYSTEM FRUCTOSE-LIKE EIIA COMPONENT-RELATED"/>
    <property type="match status" value="1"/>
</dbReference>
<gene>
    <name evidence="2" type="primary">manP_1</name>
    <name evidence="2" type="ORF">NCTC10723_00511</name>
</gene>
<reference evidence="2 3" key="1">
    <citation type="submission" date="2018-06" db="EMBL/GenBank/DDBJ databases">
        <authorList>
            <consortium name="Pathogen Informatics"/>
            <person name="Doyle S."/>
        </authorList>
    </citation>
    <scope>NUCLEOTIDE SEQUENCE [LARGE SCALE GENOMIC DNA]</scope>
    <source>
        <strain evidence="2 3">NCTC10723</strain>
    </source>
</reference>